<dbReference type="PANTHER" id="PTHR10422">
    <property type="entry name" value="CYTOCHROME C OXIDASE SUBUNIT 1"/>
    <property type="match status" value="1"/>
</dbReference>
<reference evidence="3" key="2">
    <citation type="submission" date="2020-09" db="EMBL/GenBank/DDBJ databases">
        <authorList>
            <person name="Sun Q."/>
            <person name="Zhou Y."/>
        </authorList>
    </citation>
    <scope>NUCLEOTIDE SEQUENCE</scope>
    <source>
        <strain evidence="3">CGMCC 1.15254</strain>
    </source>
</reference>
<feature type="transmembrane region" description="Helical" evidence="1">
    <location>
        <begin position="521"/>
        <end position="545"/>
    </location>
</feature>
<dbReference type="InterPro" id="IPR036927">
    <property type="entry name" value="Cyt_c_oxase-like_su1_sf"/>
</dbReference>
<dbReference type="Pfam" id="PF00115">
    <property type="entry name" value="COX1"/>
    <property type="match status" value="1"/>
</dbReference>
<keyword evidence="4" id="KW-1185">Reference proteome</keyword>
<feature type="transmembrane region" description="Helical" evidence="1">
    <location>
        <begin position="728"/>
        <end position="750"/>
    </location>
</feature>
<comment type="caution">
    <text evidence="3">The sequence shown here is derived from an EMBL/GenBank/DDBJ whole genome shotgun (WGS) entry which is preliminary data.</text>
</comment>
<dbReference type="Gene3D" id="1.20.210.10">
    <property type="entry name" value="Cytochrome c oxidase-like, subunit I domain"/>
    <property type="match status" value="1"/>
</dbReference>
<dbReference type="GO" id="GO:0009060">
    <property type="term" value="P:aerobic respiration"/>
    <property type="evidence" value="ECO:0007669"/>
    <property type="project" value="InterPro"/>
</dbReference>
<feature type="transmembrane region" description="Helical" evidence="1">
    <location>
        <begin position="551"/>
        <end position="571"/>
    </location>
</feature>
<name>A0A917FB81_9PROT</name>
<feature type="transmembrane region" description="Helical" evidence="1">
    <location>
        <begin position="490"/>
        <end position="509"/>
    </location>
</feature>
<feature type="transmembrane region" description="Helical" evidence="1">
    <location>
        <begin position="677"/>
        <end position="702"/>
    </location>
</feature>
<dbReference type="GO" id="GO:0016020">
    <property type="term" value="C:membrane"/>
    <property type="evidence" value="ECO:0007669"/>
    <property type="project" value="InterPro"/>
</dbReference>
<dbReference type="GO" id="GO:0004129">
    <property type="term" value="F:cytochrome-c oxidase activity"/>
    <property type="evidence" value="ECO:0007669"/>
    <property type="project" value="InterPro"/>
</dbReference>
<feature type="transmembrane region" description="Helical" evidence="1">
    <location>
        <begin position="294"/>
        <end position="314"/>
    </location>
</feature>
<keyword evidence="1" id="KW-1133">Transmembrane helix</keyword>
<feature type="transmembrane region" description="Helical" evidence="1">
    <location>
        <begin position="418"/>
        <end position="438"/>
    </location>
</feature>
<evidence type="ECO:0000259" key="2">
    <source>
        <dbReference type="Pfam" id="PF22085"/>
    </source>
</evidence>
<dbReference type="InterPro" id="IPR000883">
    <property type="entry name" value="Cyt_C_Oxase_1"/>
</dbReference>
<feature type="transmembrane region" description="Helical" evidence="1">
    <location>
        <begin position="450"/>
        <end position="470"/>
    </location>
</feature>
<feature type="transmembrane region" description="Helical" evidence="1">
    <location>
        <begin position="599"/>
        <end position="621"/>
    </location>
</feature>
<feature type="transmembrane region" description="Helical" evidence="1">
    <location>
        <begin position="234"/>
        <end position="255"/>
    </location>
</feature>
<dbReference type="Proteomes" id="UP000632498">
    <property type="component" value="Unassembled WGS sequence"/>
</dbReference>
<keyword evidence="1" id="KW-0472">Membrane</keyword>
<dbReference type="PANTHER" id="PTHR10422:SF38">
    <property type="entry name" value="CYTOCHROME B SUBUNIT OF NITRIC OXIDE REDUCTASE"/>
    <property type="match status" value="1"/>
</dbReference>
<accession>A0A917FB81</accession>
<feature type="transmembrane region" description="Helical" evidence="1">
    <location>
        <begin position="21"/>
        <end position="41"/>
    </location>
</feature>
<dbReference type="GO" id="GO:0020037">
    <property type="term" value="F:heme binding"/>
    <property type="evidence" value="ECO:0007669"/>
    <property type="project" value="InterPro"/>
</dbReference>
<feature type="domain" description="Nitric oxide reductase subunit B cytochrome c-like" evidence="2">
    <location>
        <begin position="56"/>
        <end position="221"/>
    </location>
</feature>
<dbReference type="SUPFAM" id="SSF81442">
    <property type="entry name" value="Cytochrome c oxidase subunit I-like"/>
    <property type="match status" value="1"/>
</dbReference>
<dbReference type="EMBL" id="BMHV01000006">
    <property type="protein sequence ID" value="GGF59230.1"/>
    <property type="molecule type" value="Genomic_DNA"/>
</dbReference>
<evidence type="ECO:0000313" key="4">
    <source>
        <dbReference type="Proteomes" id="UP000632498"/>
    </source>
</evidence>
<organism evidence="3 4">
    <name type="scientific">Terasakiella brassicae</name>
    <dbReference type="NCBI Taxonomy" id="1634917"/>
    <lineage>
        <taxon>Bacteria</taxon>
        <taxon>Pseudomonadati</taxon>
        <taxon>Pseudomonadota</taxon>
        <taxon>Alphaproteobacteria</taxon>
        <taxon>Rhodospirillales</taxon>
        <taxon>Terasakiellaceae</taxon>
        <taxon>Terasakiella</taxon>
    </lineage>
</organism>
<gene>
    <name evidence="3" type="ORF">GCM10011332_11060</name>
</gene>
<reference evidence="3" key="1">
    <citation type="journal article" date="2014" name="Int. J. Syst. Evol. Microbiol.">
        <title>Complete genome sequence of Corynebacterium casei LMG S-19264T (=DSM 44701T), isolated from a smear-ripened cheese.</title>
        <authorList>
            <consortium name="US DOE Joint Genome Institute (JGI-PGF)"/>
            <person name="Walter F."/>
            <person name="Albersmeier A."/>
            <person name="Kalinowski J."/>
            <person name="Ruckert C."/>
        </authorList>
    </citation>
    <scope>NUCLEOTIDE SEQUENCE</scope>
    <source>
        <strain evidence="3">CGMCC 1.15254</strain>
    </source>
</reference>
<proteinExistence type="predicted"/>
<keyword evidence="1" id="KW-0812">Transmembrane</keyword>
<evidence type="ECO:0000313" key="3">
    <source>
        <dbReference type="EMBL" id="GGF59230.1"/>
    </source>
</evidence>
<dbReference type="AlphaFoldDB" id="A0A917FB81"/>
<dbReference type="InterPro" id="IPR054309">
    <property type="entry name" value="NorB_cytochrome_c-like"/>
</dbReference>
<protein>
    <submittedName>
        <fullName evidence="3">Nitric oxide reductase</fullName>
    </submittedName>
</protein>
<dbReference type="Pfam" id="PF22085">
    <property type="entry name" value="NorB_cytochrome_c-like"/>
    <property type="match status" value="1"/>
</dbReference>
<feature type="transmembrane region" description="Helical" evidence="1">
    <location>
        <begin position="342"/>
        <end position="361"/>
    </location>
</feature>
<dbReference type="RefSeq" id="WP_188662580.1">
    <property type="nucleotide sequence ID" value="NZ_BMHV01000006.1"/>
</dbReference>
<sequence length="757" mass="86662">MPSIHLKKCRNMAEMLIDKKLWFVQFFTISFICLAGLYFLGDRTYSSAPPLPDYLDEAGQVILSQDQIKRGQKLFHLRGLMNYGSFWGDGAERGPDFSAEALHLMGQAMRRYYEQEQAAPLPDFERDAIAARVKREIHFNRWNESSNVVLLNAAQVHAIDEIAIYYQAMFRDPAHPGYFRAGYIRNPQDIKDLSAFFYWGAWVAGTDRPGENHTYTHNWPYDPDVGNEPSAPTYFWSMVSIFVLFLGIGLVLYVYGQMKSTHYDPFHSHGERSLSTADLEQKTIRPTQRVTYKFFMLAMTLFALQVLFGILAATDFVRPFGLYLGEIIPFNVARSYHTLFQIMWFFICWAGYTIFFLPALSQPPKGQVGLINLMFWMCAFVGVGGMIGIYLGQTGRINDTLSYWFGSQGWEFMELGRAFQILLLVAFSLWILIIYRGIKPHLNRQNIWSVPAWLLYGSAVMVLFLFFSLLVLPDSNFAVADFWRWMVVHMWVEVTFEVFTTVIVAYMMVQMGLITRLMAERVIFLAVMLFFATATLGVAHNFYWIAKPTSIIALGSVFSTLQVLPLLLLTLDAWRLHQEKQRATGLQGQGKQTRVMTEVWYFILAVNFWNVFGAGVFGSLINLPIVNYFEHATYLTGNHAHAAMFGVKGNIAIAGMLFCCQHLLCETRWNAKLLRTAFWSLNIGVALMMFLDLFPVGVYQVITVLEEGFWKARSWEVVSGEVFRNLTIFRSVGGILFVVGGVVPLVWFVLSRKRSIQ</sequence>
<feature type="transmembrane region" description="Helical" evidence="1">
    <location>
        <begin position="373"/>
        <end position="392"/>
    </location>
</feature>
<evidence type="ECO:0000256" key="1">
    <source>
        <dbReference type="SAM" id="Phobius"/>
    </source>
</evidence>
<feature type="transmembrane region" description="Helical" evidence="1">
    <location>
        <begin position="641"/>
        <end position="665"/>
    </location>
</feature>